<name>A0A0B7AJN3_9EUPU</name>
<feature type="domain" description="Phosphatidic acid phosphatase type 2/haloperoxidase" evidence="8">
    <location>
        <begin position="100"/>
        <end position="249"/>
    </location>
</feature>
<evidence type="ECO:0000256" key="5">
    <source>
        <dbReference type="ARBA" id="ARBA00023136"/>
    </source>
</evidence>
<evidence type="ECO:0000259" key="8">
    <source>
        <dbReference type="SMART" id="SM00014"/>
    </source>
</evidence>
<dbReference type="GO" id="GO:0008195">
    <property type="term" value="F:phosphatidate phosphatase activity"/>
    <property type="evidence" value="ECO:0007669"/>
    <property type="project" value="TreeGrafter"/>
</dbReference>
<reference evidence="10" key="1">
    <citation type="submission" date="2014-12" db="EMBL/GenBank/DDBJ databases">
        <title>Insight into the proteome of Arion vulgaris.</title>
        <authorList>
            <person name="Aradska J."/>
            <person name="Bulat T."/>
            <person name="Smidak R."/>
            <person name="Sarate P."/>
            <person name="Gangsoo J."/>
            <person name="Sialana F."/>
            <person name="Bilban M."/>
            <person name="Lubec G."/>
        </authorList>
    </citation>
    <scope>NUCLEOTIDE SEQUENCE</scope>
    <source>
        <tissue evidence="10">Skin</tissue>
    </source>
</reference>
<keyword evidence="4 7" id="KW-1133">Transmembrane helix</keyword>
<gene>
    <name evidence="10" type="primary">ORF119862</name>
    <name evidence="9" type="synonym">ORF119855</name>
    <name evidence="11" type="synonym">ORF119871</name>
</gene>
<keyword evidence="3 7" id="KW-0812">Transmembrane</keyword>
<proteinExistence type="inferred from homology"/>
<dbReference type="EMBL" id="HACG01033381">
    <property type="protein sequence ID" value="CEK80246.1"/>
    <property type="molecule type" value="Transcribed_RNA"/>
</dbReference>
<evidence type="ECO:0000313" key="10">
    <source>
        <dbReference type="EMBL" id="CEK80246.1"/>
    </source>
</evidence>
<comment type="similarity">
    <text evidence="2">Belongs to the PA-phosphatase related phosphoesterase family.</text>
</comment>
<sequence length="312" mass="35435">MSTLPFRKQFVIDVLIVVLVCLPLLVIQTLGRPAVSGFWCRDQSLGYPYKPDTVSLTMLMVFTVGGPLFVMAISESVRAAFKVRLFRQFRAEMHSFSKAYGVFLFGMAVTCIFTETLKYSVGRLRPHFFEICRPDTYNISCTQDTNNDRYILYYTCTNTLVDHKLIQDSHLSFPSGHASMSMFSALFTIFYLQMRMDVTFSHLMRPTLQMVILLLAMFCCVSRVTDYKHFTSDVLAGIAIGIVLAWGTFYRLGKELIPTHPSDKSPCLPRATSIESEPQTPTPLLRPERLIISHSYRNNTGPGSKDDFVHNV</sequence>
<evidence type="ECO:0000256" key="3">
    <source>
        <dbReference type="ARBA" id="ARBA00022692"/>
    </source>
</evidence>
<feature type="transmembrane region" description="Helical" evidence="7">
    <location>
        <begin position="177"/>
        <end position="194"/>
    </location>
</feature>
<accession>A0A0B7AJN3</accession>
<dbReference type="PANTHER" id="PTHR10165">
    <property type="entry name" value="LIPID PHOSPHATE PHOSPHATASE"/>
    <property type="match status" value="1"/>
</dbReference>
<dbReference type="Pfam" id="PF01569">
    <property type="entry name" value="PAP2"/>
    <property type="match status" value="1"/>
</dbReference>
<evidence type="ECO:0000256" key="4">
    <source>
        <dbReference type="ARBA" id="ARBA00022989"/>
    </source>
</evidence>
<dbReference type="AlphaFoldDB" id="A0A0B7AJN3"/>
<dbReference type="GO" id="GO:0007165">
    <property type="term" value="P:signal transduction"/>
    <property type="evidence" value="ECO:0007669"/>
    <property type="project" value="TreeGrafter"/>
</dbReference>
<dbReference type="GO" id="GO:0006644">
    <property type="term" value="P:phospholipid metabolic process"/>
    <property type="evidence" value="ECO:0007669"/>
    <property type="project" value="InterPro"/>
</dbReference>
<dbReference type="CDD" id="cd03384">
    <property type="entry name" value="PAP2_wunen"/>
    <property type="match status" value="1"/>
</dbReference>
<keyword evidence="5 7" id="KW-0472">Membrane</keyword>
<evidence type="ECO:0000256" key="1">
    <source>
        <dbReference type="ARBA" id="ARBA00004141"/>
    </source>
</evidence>
<evidence type="ECO:0000256" key="2">
    <source>
        <dbReference type="ARBA" id="ARBA00008816"/>
    </source>
</evidence>
<feature type="region of interest" description="Disordered" evidence="6">
    <location>
        <begin position="262"/>
        <end position="282"/>
    </location>
</feature>
<evidence type="ECO:0000256" key="7">
    <source>
        <dbReference type="SAM" id="Phobius"/>
    </source>
</evidence>
<feature type="transmembrane region" description="Helical" evidence="7">
    <location>
        <begin position="95"/>
        <end position="117"/>
    </location>
</feature>
<dbReference type="InterPro" id="IPR036938">
    <property type="entry name" value="PAP2/HPO_sf"/>
</dbReference>
<organism evidence="10">
    <name type="scientific">Arion vulgaris</name>
    <dbReference type="NCBI Taxonomy" id="1028688"/>
    <lineage>
        <taxon>Eukaryota</taxon>
        <taxon>Metazoa</taxon>
        <taxon>Spiralia</taxon>
        <taxon>Lophotrochozoa</taxon>
        <taxon>Mollusca</taxon>
        <taxon>Gastropoda</taxon>
        <taxon>Heterobranchia</taxon>
        <taxon>Euthyneura</taxon>
        <taxon>Panpulmonata</taxon>
        <taxon>Eupulmonata</taxon>
        <taxon>Stylommatophora</taxon>
        <taxon>Helicina</taxon>
        <taxon>Arionoidea</taxon>
        <taxon>Arionidae</taxon>
        <taxon>Arion</taxon>
    </lineage>
</organism>
<dbReference type="GO" id="GO:0005886">
    <property type="term" value="C:plasma membrane"/>
    <property type="evidence" value="ECO:0007669"/>
    <property type="project" value="TreeGrafter"/>
</dbReference>
<dbReference type="SMART" id="SM00014">
    <property type="entry name" value="acidPPc"/>
    <property type="match status" value="1"/>
</dbReference>
<evidence type="ECO:0000313" key="9">
    <source>
        <dbReference type="EMBL" id="CEK80244.1"/>
    </source>
</evidence>
<comment type="subcellular location">
    <subcellularLocation>
        <location evidence="1">Membrane</location>
        <topology evidence="1">Multi-pass membrane protein</topology>
    </subcellularLocation>
</comment>
<feature type="transmembrane region" description="Helical" evidence="7">
    <location>
        <begin position="230"/>
        <end position="250"/>
    </location>
</feature>
<evidence type="ECO:0000256" key="6">
    <source>
        <dbReference type="SAM" id="MobiDB-lite"/>
    </source>
</evidence>
<dbReference type="InterPro" id="IPR000326">
    <property type="entry name" value="PAP2/HPO"/>
</dbReference>
<evidence type="ECO:0000313" key="11">
    <source>
        <dbReference type="EMBL" id="CEK80248.1"/>
    </source>
</evidence>
<dbReference type="SUPFAM" id="SSF48317">
    <property type="entry name" value="Acid phosphatase/Vanadium-dependent haloperoxidase"/>
    <property type="match status" value="1"/>
</dbReference>
<dbReference type="PANTHER" id="PTHR10165:SF103">
    <property type="entry name" value="PHOSPHOLIPID PHOSPHATASE HOMOLOG 1.2 HOMOLOG"/>
    <property type="match status" value="1"/>
</dbReference>
<protein>
    <recommendedName>
        <fullName evidence="8">Phosphatidic acid phosphatase type 2/haloperoxidase domain-containing protein</fullName>
    </recommendedName>
</protein>
<dbReference type="EMBL" id="HACG01033383">
    <property type="protein sequence ID" value="CEK80248.1"/>
    <property type="molecule type" value="Transcribed_RNA"/>
</dbReference>
<dbReference type="GO" id="GO:0046839">
    <property type="term" value="P:phospholipid dephosphorylation"/>
    <property type="evidence" value="ECO:0007669"/>
    <property type="project" value="TreeGrafter"/>
</dbReference>
<feature type="transmembrane region" description="Helical" evidence="7">
    <location>
        <begin position="12"/>
        <end position="34"/>
    </location>
</feature>
<dbReference type="InterPro" id="IPR043216">
    <property type="entry name" value="PAP-like"/>
</dbReference>
<dbReference type="Gene3D" id="1.20.144.10">
    <property type="entry name" value="Phosphatidic acid phosphatase type 2/haloperoxidase"/>
    <property type="match status" value="1"/>
</dbReference>
<dbReference type="EMBL" id="HACG01033379">
    <property type="protein sequence ID" value="CEK80244.1"/>
    <property type="molecule type" value="Transcribed_RNA"/>
</dbReference>
<feature type="transmembrane region" description="Helical" evidence="7">
    <location>
        <begin position="54"/>
        <end position="74"/>
    </location>
</feature>
<feature type="transmembrane region" description="Helical" evidence="7">
    <location>
        <begin position="206"/>
        <end position="224"/>
    </location>
</feature>